<dbReference type="OrthoDB" id="7427117at2"/>
<protein>
    <submittedName>
        <fullName evidence="1">Uncharacterized protein</fullName>
    </submittedName>
</protein>
<proteinExistence type="predicted"/>
<dbReference type="SUPFAM" id="SSF103515">
    <property type="entry name" value="Autotransporter"/>
    <property type="match status" value="1"/>
</dbReference>
<evidence type="ECO:0000313" key="1">
    <source>
        <dbReference type="EMBL" id="MXO97804.1"/>
    </source>
</evidence>
<dbReference type="EMBL" id="WTYJ01000001">
    <property type="protein sequence ID" value="MXO97804.1"/>
    <property type="molecule type" value="Genomic_DNA"/>
</dbReference>
<name>A0A6I4TPE5_9SPHN</name>
<accession>A0A6I4TPE5</accession>
<sequence length="139" mass="14962">MEANGARAQGEWGAELGAGYNLSFQGFTLRPIGGVFVHSGDHDGYEWQNVGGGQSRCRNLGNGQLADDDRCESGRDVSLYGRLEATYTLVGTTEFGVGARISGDEPRVYGTLSFPVLPRIRVKANAGDRYYALGLRADL</sequence>
<reference evidence="1 2" key="1">
    <citation type="submission" date="2019-12" db="EMBL/GenBank/DDBJ databases">
        <title>Genomic-based taxomic classification of the family Erythrobacteraceae.</title>
        <authorList>
            <person name="Xu L."/>
        </authorList>
    </citation>
    <scope>NUCLEOTIDE SEQUENCE [LARGE SCALE GENOMIC DNA]</scope>
    <source>
        <strain evidence="1 2">S36</strain>
    </source>
</reference>
<comment type="caution">
    <text evidence="1">The sequence shown here is derived from an EMBL/GenBank/DDBJ whole genome shotgun (WGS) entry which is preliminary data.</text>
</comment>
<dbReference type="InterPro" id="IPR036709">
    <property type="entry name" value="Autotransporte_beta_dom_sf"/>
</dbReference>
<keyword evidence="2" id="KW-1185">Reference proteome</keyword>
<dbReference type="Proteomes" id="UP000469430">
    <property type="component" value="Unassembled WGS sequence"/>
</dbReference>
<organism evidence="1 2">
    <name type="scientific">Croceibacterium xixiisoli</name>
    <dbReference type="NCBI Taxonomy" id="1476466"/>
    <lineage>
        <taxon>Bacteria</taxon>
        <taxon>Pseudomonadati</taxon>
        <taxon>Pseudomonadota</taxon>
        <taxon>Alphaproteobacteria</taxon>
        <taxon>Sphingomonadales</taxon>
        <taxon>Erythrobacteraceae</taxon>
        <taxon>Croceibacterium</taxon>
    </lineage>
</organism>
<dbReference type="AlphaFoldDB" id="A0A6I4TPE5"/>
<gene>
    <name evidence="1" type="ORF">GRI97_02230</name>
</gene>
<evidence type="ECO:0000313" key="2">
    <source>
        <dbReference type="Proteomes" id="UP000469430"/>
    </source>
</evidence>